<gene>
    <name evidence="1" type="ORF">LEP1GSC194_0584</name>
</gene>
<dbReference type="Proteomes" id="UP000011988">
    <property type="component" value="Unassembled WGS sequence"/>
</dbReference>
<evidence type="ECO:0000313" key="2">
    <source>
        <dbReference type="Proteomes" id="UP000011988"/>
    </source>
</evidence>
<name>M6D570_9LEPT</name>
<protein>
    <submittedName>
        <fullName evidence="1">Uncharacterized protein</fullName>
    </submittedName>
</protein>
<organism evidence="1 2">
    <name type="scientific">Leptospira alstonii serovar Sichuan str. 79601</name>
    <dbReference type="NCBI Taxonomy" id="1218565"/>
    <lineage>
        <taxon>Bacteria</taxon>
        <taxon>Pseudomonadati</taxon>
        <taxon>Spirochaetota</taxon>
        <taxon>Spirochaetia</taxon>
        <taxon>Leptospirales</taxon>
        <taxon>Leptospiraceae</taxon>
        <taxon>Leptospira</taxon>
    </lineage>
</organism>
<sequence>MNIPKSSSTCELVTALANRTAKKNIEFKPIFQPPNAR</sequence>
<dbReference type="EMBL" id="ANIK01000005">
    <property type="protein sequence ID" value="EMJ97816.1"/>
    <property type="molecule type" value="Genomic_DNA"/>
</dbReference>
<evidence type="ECO:0000313" key="1">
    <source>
        <dbReference type="EMBL" id="EMJ97816.1"/>
    </source>
</evidence>
<dbReference type="PATRIC" id="fig|1218565.3.peg.388"/>
<accession>M6D570</accession>
<comment type="caution">
    <text evidence="1">The sequence shown here is derived from an EMBL/GenBank/DDBJ whole genome shotgun (WGS) entry which is preliminary data.</text>
</comment>
<dbReference type="AlphaFoldDB" id="M6D570"/>
<reference evidence="1 2" key="1">
    <citation type="submission" date="2013-01" db="EMBL/GenBank/DDBJ databases">
        <authorList>
            <person name="Harkins D.M."/>
            <person name="Durkin A.S."/>
            <person name="Brinkac L.M."/>
            <person name="Haft D.H."/>
            <person name="Selengut J.D."/>
            <person name="Sanka R."/>
            <person name="DePew J."/>
            <person name="Purushe J."/>
            <person name="Galloway R.L."/>
            <person name="Vinetz J.M."/>
            <person name="Sutton G.G."/>
            <person name="Nierman W.C."/>
            <person name="Fouts D.E."/>
        </authorList>
    </citation>
    <scope>NUCLEOTIDE SEQUENCE [LARGE SCALE GENOMIC DNA]</scope>
    <source>
        <strain evidence="1 2">79601</strain>
    </source>
</reference>
<proteinExistence type="predicted"/>